<gene>
    <name evidence="6" type="ORF">BZ3500_MVSOF-1268-A1-R1_CHR6-3G08724</name>
</gene>
<feature type="domain" description="AAA+ ATPase" evidence="5">
    <location>
        <begin position="320"/>
        <end position="476"/>
    </location>
</feature>
<proteinExistence type="predicted"/>
<dbReference type="Pfam" id="PF00004">
    <property type="entry name" value="AAA"/>
    <property type="match status" value="2"/>
</dbReference>
<keyword evidence="3" id="KW-0067">ATP-binding</keyword>
<evidence type="ECO:0000313" key="6">
    <source>
        <dbReference type="EMBL" id="SCZ93537.1"/>
    </source>
</evidence>
<evidence type="ECO:0000313" key="7">
    <source>
        <dbReference type="Proteomes" id="UP000249723"/>
    </source>
</evidence>
<organism evidence="6 7">
    <name type="scientific">Microbotryum saponariae</name>
    <dbReference type="NCBI Taxonomy" id="289078"/>
    <lineage>
        <taxon>Eukaryota</taxon>
        <taxon>Fungi</taxon>
        <taxon>Dikarya</taxon>
        <taxon>Basidiomycota</taxon>
        <taxon>Pucciniomycotina</taxon>
        <taxon>Microbotryomycetes</taxon>
        <taxon>Microbotryales</taxon>
        <taxon>Microbotryaceae</taxon>
        <taxon>Microbotryum</taxon>
    </lineage>
</organism>
<dbReference type="FunFam" id="3.40.50.300:FF:000018">
    <property type="entry name" value="Cell division control 48"/>
    <property type="match status" value="1"/>
</dbReference>
<dbReference type="Pfam" id="PF17862">
    <property type="entry name" value="AAA_lid_3"/>
    <property type="match status" value="2"/>
</dbReference>
<dbReference type="FunFam" id="3.40.50.300:FF:001985">
    <property type="entry name" value="Chromosome 9, whole genome shotgun sequence"/>
    <property type="match status" value="1"/>
</dbReference>
<feature type="domain" description="AAA+ ATPase" evidence="5">
    <location>
        <begin position="611"/>
        <end position="750"/>
    </location>
</feature>
<dbReference type="STRING" id="289078.A0A2X0KL63"/>
<dbReference type="InterPro" id="IPR003960">
    <property type="entry name" value="ATPase_AAA_CS"/>
</dbReference>
<keyword evidence="7" id="KW-1185">Reference proteome</keyword>
<dbReference type="InterPro" id="IPR050168">
    <property type="entry name" value="AAA_ATPase_domain"/>
</dbReference>
<sequence length="845" mass="91256">MLLLVYVRTTTSADRGDERTPEALGMDNALSRRPFKVTLAPTPSSSVTAPARQLKRIHVAAEVLKARRICAGDALVIRPRPAAAPSTLEDGISALSISKTELPTSHAPASTEQPKFAVGVAWPSFTLSASASDSAVAVSSLLLANSGLTLGEDSMLNTLTDSGLSVFEAETVTLIYDSKGKAAKDSFFEAYAKEVLVDIKYVALHHFFELTFNGVLRRLLVSSARPAPTSHPFKVAPNQVFLVSRSTSVTFKPPIAPLPKRRAAVTTSAGASSSTSIARTGDMPGYEAIGGMQAQIEQIREMVEWPLTRPEVFNHFGLRPPRGILLYGPPGTGKTLLAYSIAQSTRSTLLTINGPSLSSAYHGETEARLRDVFAEAKRKSPAVIVIDEVDALAPNREEGGEVERRVVATLLTLMDGLEEKDTVVDSESGEETNEDRSNEERPRVVVIAATNRPNAIDPALRRPGRFDKEIEIGVPDAASRLSILRVLLRRMPHALDEATLASAAARTHGFVGADLSSLVHTVGLNAIKRSFNSINTSPTPKDLSDQKLLASDLEAALLSTRPSAMREVFLETPKVKWSDIGGQADVKARLRECVEWPLLHPETFKRLGVRPPRGVLLYGPPGCSKTLIAKALANEGGLNFIAVKGPEVFNKYIGESEKGIREIFRKARAAAPSIVFLDEIDALAPARGSDDSSGPTGDRVLMSLLTEMDGIEELNGVIVLAATNRPDVIKDPALMRPGRLDRILYVAPPDLPSRIEIFQLAFNRMSISSDVNIQELASMTDGCSGAEIAGICQDAALNAMNEDIEIEAVGRRHLVEAAKSIRRRITSEVVQGYEEWRDRSGIRSA</sequence>
<evidence type="ECO:0000256" key="3">
    <source>
        <dbReference type="ARBA" id="ARBA00022840"/>
    </source>
</evidence>
<dbReference type="InterPro" id="IPR003959">
    <property type="entry name" value="ATPase_AAA_core"/>
</dbReference>
<reference evidence="7" key="1">
    <citation type="submission" date="2016-10" db="EMBL/GenBank/DDBJ databases">
        <authorList>
            <person name="Jeantristanb JTB J.-T."/>
            <person name="Ricardo R."/>
        </authorList>
    </citation>
    <scope>NUCLEOTIDE SEQUENCE [LARGE SCALE GENOMIC DNA]</scope>
</reference>
<dbReference type="Proteomes" id="UP000249723">
    <property type="component" value="Unassembled WGS sequence"/>
</dbReference>
<evidence type="ECO:0000259" key="5">
    <source>
        <dbReference type="SMART" id="SM00382"/>
    </source>
</evidence>
<dbReference type="EMBL" id="FMWP01000048">
    <property type="protein sequence ID" value="SCZ93537.1"/>
    <property type="molecule type" value="Genomic_DNA"/>
</dbReference>
<dbReference type="PANTHER" id="PTHR23077">
    <property type="entry name" value="AAA-FAMILY ATPASE"/>
    <property type="match status" value="1"/>
</dbReference>
<dbReference type="InterPro" id="IPR041569">
    <property type="entry name" value="AAA_lid_3"/>
</dbReference>
<keyword evidence="2" id="KW-0547">Nucleotide-binding</keyword>
<dbReference type="SUPFAM" id="SSF52540">
    <property type="entry name" value="P-loop containing nucleoside triphosphate hydrolases"/>
    <property type="match status" value="2"/>
</dbReference>
<name>A0A2X0KL63_9BASI</name>
<dbReference type="InterPro" id="IPR027417">
    <property type="entry name" value="P-loop_NTPase"/>
</dbReference>
<dbReference type="AlphaFoldDB" id="A0A2X0KL63"/>
<dbReference type="GO" id="GO:0005524">
    <property type="term" value="F:ATP binding"/>
    <property type="evidence" value="ECO:0007669"/>
    <property type="project" value="UniProtKB-KW"/>
</dbReference>
<dbReference type="OrthoDB" id="27435at2759"/>
<dbReference type="PANTHER" id="PTHR23077:SF27">
    <property type="entry name" value="ATPASE FAMILY GENE 2 PROTEIN HOMOLOG A"/>
    <property type="match status" value="1"/>
</dbReference>
<accession>A0A2X0KL63</accession>
<dbReference type="InterPro" id="IPR003593">
    <property type="entry name" value="AAA+_ATPase"/>
</dbReference>
<keyword evidence="1" id="KW-0677">Repeat</keyword>
<protein>
    <submittedName>
        <fullName evidence="6">BZ3500_MvSof-1268-A1-R1_Chr6-3g08724 protein</fullName>
    </submittedName>
</protein>
<dbReference type="PRINTS" id="PR00830">
    <property type="entry name" value="ENDOLAPTASE"/>
</dbReference>
<evidence type="ECO:0000256" key="2">
    <source>
        <dbReference type="ARBA" id="ARBA00022741"/>
    </source>
</evidence>
<feature type="region of interest" description="Disordered" evidence="4">
    <location>
        <begin position="419"/>
        <end position="441"/>
    </location>
</feature>
<dbReference type="Gene3D" id="1.10.8.60">
    <property type="match status" value="2"/>
</dbReference>
<evidence type="ECO:0000256" key="4">
    <source>
        <dbReference type="SAM" id="MobiDB-lite"/>
    </source>
</evidence>
<evidence type="ECO:0000256" key="1">
    <source>
        <dbReference type="ARBA" id="ARBA00022737"/>
    </source>
</evidence>
<dbReference type="SMART" id="SM00382">
    <property type="entry name" value="AAA"/>
    <property type="match status" value="2"/>
</dbReference>
<dbReference type="CDD" id="cd19503">
    <property type="entry name" value="RecA-like_CDC48_NLV2_r1-like"/>
    <property type="match status" value="1"/>
</dbReference>
<dbReference type="CDD" id="cd19511">
    <property type="entry name" value="RecA-like_CDC48_r2-like"/>
    <property type="match status" value="1"/>
</dbReference>
<dbReference type="GO" id="GO:0016887">
    <property type="term" value="F:ATP hydrolysis activity"/>
    <property type="evidence" value="ECO:0007669"/>
    <property type="project" value="InterPro"/>
</dbReference>
<dbReference type="GO" id="GO:0005737">
    <property type="term" value="C:cytoplasm"/>
    <property type="evidence" value="ECO:0007669"/>
    <property type="project" value="TreeGrafter"/>
</dbReference>
<dbReference type="Gene3D" id="3.40.50.300">
    <property type="entry name" value="P-loop containing nucleotide triphosphate hydrolases"/>
    <property type="match status" value="2"/>
</dbReference>
<dbReference type="PROSITE" id="PS00674">
    <property type="entry name" value="AAA"/>
    <property type="match status" value="1"/>
</dbReference>